<reference evidence="2" key="1">
    <citation type="journal article" date="2023" name="G3 (Bethesda)">
        <title>Genome assembly and association tests identify interacting loci associated with vigor, precocity, and sex in interspecific pistachio rootstocks.</title>
        <authorList>
            <person name="Palmer W."/>
            <person name="Jacygrad E."/>
            <person name="Sagayaradj S."/>
            <person name="Cavanaugh K."/>
            <person name="Han R."/>
            <person name="Bertier L."/>
            <person name="Beede B."/>
            <person name="Kafkas S."/>
            <person name="Golino D."/>
            <person name="Preece J."/>
            <person name="Michelmore R."/>
        </authorList>
    </citation>
    <scope>NUCLEOTIDE SEQUENCE [LARGE SCALE GENOMIC DNA]</scope>
</reference>
<evidence type="ECO:0000313" key="2">
    <source>
        <dbReference type="Proteomes" id="UP001164250"/>
    </source>
</evidence>
<dbReference type="Proteomes" id="UP001164250">
    <property type="component" value="Chromosome 8"/>
</dbReference>
<sequence>MTAINLFGKGHGILNLDLNRQPDGCDSELGFQFGDNFLEKQTEIDQSVYSEIRTTENNPDGSLRKRRRYSSGEKGKAKVDDCVPLIVIEDSEDNLSLELGQNPVGKESEKINSNNIWPQIEVESSLKNMGPVVEHNFFEAEASDSESEQENVKAVEFLLDLREEVRKREEREKYHEIARYHAPRLARSIPDEEFYRRKYHPEETNVVVKEAEDEFQDSDSPFCVAMIMIKKRNPSSSGQKKSPDGGLKWVPSKVSGSGAVKRGVPPLLEHSLNVLAKNSEAMVSLEHVPDFLRHKLSRMICDKGKMDASFVELLARGSPTEIRVKNCAQLEEDDLTKILGSCNTQHLTVLQLDLSGQSLPDNVLRNNLARSSCSLPALATVSLRGALRLTDIGLTALVESAPALQSVNLSHCSLLTSSGIAALVSCLEYTLRELYIDHCQDIDATVMLPALKKLKYLEVLSVASIESVCDDFVSEIVKACGTNMKELVFAECVELTDIAFKAVGKNCSRLCALDLSNLHKLTNSTLQYLADGCQSIRSLKLHSNSFSDEAIAAFLEVTGDSLSELSLNHIKEVGLNTALSLGKCSRNLQSLDLSWCRRLRDEALGFIVDSCSSLRLLKLFGCTQITDFFLNGHSNSKVQIIGLGLKPLLEHLDDLEPQKGPLRYSPSTSL</sequence>
<organism evidence="1 2">
    <name type="scientific">Pistacia atlantica</name>
    <dbReference type="NCBI Taxonomy" id="434234"/>
    <lineage>
        <taxon>Eukaryota</taxon>
        <taxon>Viridiplantae</taxon>
        <taxon>Streptophyta</taxon>
        <taxon>Embryophyta</taxon>
        <taxon>Tracheophyta</taxon>
        <taxon>Spermatophyta</taxon>
        <taxon>Magnoliopsida</taxon>
        <taxon>eudicotyledons</taxon>
        <taxon>Gunneridae</taxon>
        <taxon>Pentapetalae</taxon>
        <taxon>rosids</taxon>
        <taxon>malvids</taxon>
        <taxon>Sapindales</taxon>
        <taxon>Anacardiaceae</taxon>
        <taxon>Pistacia</taxon>
    </lineage>
</organism>
<accession>A0ACC1AVR9</accession>
<keyword evidence="2" id="KW-1185">Reference proteome</keyword>
<gene>
    <name evidence="1" type="ORF">Patl1_13769</name>
</gene>
<evidence type="ECO:0000313" key="1">
    <source>
        <dbReference type="EMBL" id="KAJ0090747.1"/>
    </source>
</evidence>
<comment type="caution">
    <text evidence="1">The sequence shown here is derived from an EMBL/GenBank/DDBJ whole genome shotgun (WGS) entry which is preliminary data.</text>
</comment>
<name>A0ACC1AVR9_9ROSI</name>
<proteinExistence type="predicted"/>
<protein>
    <submittedName>
        <fullName evidence="1">Uncharacterized protein</fullName>
    </submittedName>
</protein>
<dbReference type="EMBL" id="CM047904">
    <property type="protein sequence ID" value="KAJ0090747.1"/>
    <property type="molecule type" value="Genomic_DNA"/>
</dbReference>